<dbReference type="GeneID" id="116307128"/>
<dbReference type="Gene3D" id="1.10.287.110">
    <property type="entry name" value="DnaJ domain"/>
    <property type="match status" value="1"/>
</dbReference>
<keyword evidence="3" id="KW-1185">Reference proteome</keyword>
<proteinExistence type="predicted"/>
<gene>
    <name evidence="4 5" type="primary">LOC116307128</name>
</gene>
<dbReference type="InterPro" id="IPR052763">
    <property type="entry name" value="DnaJ_C4"/>
</dbReference>
<reference evidence="4 5" key="1">
    <citation type="submission" date="2025-04" db="UniProtKB">
        <authorList>
            <consortium name="RefSeq"/>
        </authorList>
    </citation>
    <scope>IDENTIFICATION</scope>
    <source>
        <tissue evidence="4 5">Tentacle</tissue>
    </source>
</reference>
<dbReference type="PANTHER" id="PTHR44825">
    <property type="match status" value="1"/>
</dbReference>
<keyword evidence="1" id="KW-1133">Transmembrane helix</keyword>
<dbReference type="InterPro" id="IPR001623">
    <property type="entry name" value="DnaJ_domain"/>
</dbReference>
<accession>A0A6P8J7R8</accession>
<dbReference type="InterPro" id="IPR036869">
    <property type="entry name" value="J_dom_sf"/>
</dbReference>
<evidence type="ECO:0000259" key="2">
    <source>
        <dbReference type="PROSITE" id="PS50076"/>
    </source>
</evidence>
<evidence type="ECO:0000313" key="3">
    <source>
        <dbReference type="Proteomes" id="UP000515163"/>
    </source>
</evidence>
<dbReference type="InterPro" id="IPR018253">
    <property type="entry name" value="DnaJ_domain_CS"/>
</dbReference>
<sequence>MQSFSTKCLGLRLHPFSVQYQCPLSSVSSRSYSSKDSKTHYEELGLPENATTAEIKKAFISKSKELHPDVNPLDPDLHKAFVKISAAYNTLSNPTSRRNYDMKLNSYSAPSSSYSYSAGSPFGTRNASHYYNNHNRWHESNKFHRTPVRQTPLRNPYNKYVVAGVLVFMFTGAVVHYVIFSFRHQKYKAHVEEASRKANLAYAESKERARSNGVRKQLDLLMALHAQPASSTLQHVSEVSNDSEKNT</sequence>
<keyword evidence="1" id="KW-0472">Membrane</keyword>
<protein>
    <submittedName>
        <fullName evidence="4 5">DnaJ homolog subfamily C member 4-like</fullName>
    </submittedName>
</protein>
<feature type="domain" description="J" evidence="2">
    <location>
        <begin position="39"/>
        <end position="104"/>
    </location>
</feature>
<dbReference type="Proteomes" id="UP000515163">
    <property type="component" value="Unplaced"/>
</dbReference>
<dbReference type="PROSITE" id="PS50076">
    <property type="entry name" value="DNAJ_2"/>
    <property type="match status" value="1"/>
</dbReference>
<dbReference type="RefSeq" id="XP_031573140.1">
    <property type="nucleotide sequence ID" value="XM_031717280.1"/>
</dbReference>
<dbReference type="Pfam" id="PF00226">
    <property type="entry name" value="DnaJ"/>
    <property type="match status" value="1"/>
</dbReference>
<dbReference type="AlphaFoldDB" id="A0A6P8J7R8"/>
<dbReference type="SUPFAM" id="SSF46565">
    <property type="entry name" value="Chaperone J-domain"/>
    <property type="match status" value="1"/>
</dbReference>
<feature type="transmembrane region" description="Helical" evidence="1">
    <location>
        <begin position="160"/>
        <end position="180"/>
    </location>
</feature>
<dbReference type="PANTHER" id="PTHR44825:SF1">
    <property type="entry name" value="DNAJ HOMOLOG SUBFAMILY C MEMBER 4"/>
    <property type="match status" value="1"/>
</dbReference>
<dbReference type="SMART" id="SM00271">
    <property type="entry name" value="DnaJ"/>
    <property type="match status" value="1"/>
</dbReference>
<dbReference type="PROSITE" id="PS00636">
    <property type="entry name" value="DNAJ_1"/>
    <property type="match status" value="1"/>
</dbReference>
<evidence type="ECO:0000313" key="5">
    <source>
        <dbReference type="RefSeq" id="XP_031573141.1"/>
    </source>
</evidence>
<keyword evidence="1" id="KW-0812">Transmembrane</keyword>
<dbReference type="CDD" id="cd06257">
    <property type="entry name" value="DnaJ"/>
    <property type="match status" value="1"/>
</dbReference>
<evidence type="ECO:0000313" key="4">
    <source>
        <dbReference type="RefSeq" id="XP_031573140.1"/>
    </source>
</evidence>
<name>A0A6P8J7R8_ACTTE</name>
<dbReference type="PRINTS" id="PR00625">
    <property type="entry name" value="JDOMAIN"/>
</dbReference>
<organism evidence="3 4">
    <name type="scientific">Actinia tenebrosa</name>
    <name type="common">Australian red waratah sea anemone</name>
    <dbReference type="NCBI Taxonomy" id="6105"/>
    <lineage>
        <taxon>Eukaryota</taxon>
        <taxon>Metazoa</taxon>
        <taxon>Cnidaria</taxon>
        <taxon>Anthozoa</taxon>
        <taxon>Hexacorallia</taxon>
        <taxon>Actiniaria</taxon>
        <taxon>Actiniidae</taxon>
        <taxon>Actinia</taxon>
    </lineage>
</organism>
<dbReference type="RefSeq" id="XP_031573141.1">
    <property type="nucleotide sequence ID" value="XM_031717281.1"/>
</dbReference>
<dbReference type="OrthoDB" id="5960227at2759"/>
<evidence type="ECO:0000256" key="1">
    <source>
        <dbReference type="SAM" id="Phobius"/>
    </source>
</evidence>
<dbReference type="KEGG" id="aten:116307128"/>